<keyword evidence="3 7" id="KW-0812">Transmembrane</keyword>
<comment type="similarity">
    <text evidence="6">Belongs to the exbB/tolQ family.</text>
</comment>
<evidence type="ECO:0000256" key="2">
    <source>
        <dbReference type="ARBA" id="ARBA00022475"/>
    </source>
</evidence>
<feature type="transmembrane region" description="Helical" evidence="7">
    <location>
        <begin position="182"/>
        <end position="206"/>
    </location>
</feature>
<protein>
    <submittedName>
        <fullName evidence="9">Biopolymer transport protein ExbB</fullName>
    </submittedName>
</protein>
<keyword evidence="10" id="KW-1185">Reference proteome</keyword>
<reference evidence="9 10" key="1">
    <citation type="submission" date="2019-08" db="EMBL/GenBank/DDBJ databases">
        <title>Deep-cultivation of Planctomycetes and their phenomic and genomic characterization uncovers novel biology.</title>
        <authorList>
            <person name="Wiegand S."/>
            <person name="Jogler M."/>
            <person name="Boedeker C."/>
            <person name="Pinto D."/>
            <person name="Vollmers J."/>
            <person name="Rivas-Marin E."/>
            <person name="Kohn T."/>
            <person name="Peeters S.H."/>
            <person name="Heuer A."/>
            <person name="Rast P."/>
            <person name="Oberbeckmann S."/>
            <person name="Bunk B."/>
            <person name="Jeske O."/>
            <person name="Meyerdierks A."/>
            <person name="Storesund J.E."/>
            <person name="Kallscheuer N."/>
            <person name="Luecker S."/>
            <person name="Lage O.M."/>
            <person name="Pohl T."/>
            <person name="Merkel B.J."/>
            <person name="Hornburger P."/>
            <person name="Mueller R.-W."/>
            <person name="Bruemmer F."/>
            <person name="Labrenz M."/>
            <person name="Spormann A.M."/>
            <person name="Op den Camp H."/>
            <person name="Overmann J."/>
            <person name="Amann R."/>
            <person name="Jetten M.S.M."/>
            <person name="Mascher T."/>
            <person name="Medema M.H."/>
            <person name="Devos D.P."/>
            <person name="Kaster A.-K."/>
            <person name="Ovreas L."/>
            <person name="Rohde M."/>
            <person name="Galperin M.Y."/>
            <person name="Jogler C."/>
        </authorList>
    </citation>
    <scope>NUCLEOTIDE SEQUENCE [LARGE SCALE GENOMIC DNA]</scope>
    <source>
        <strain evidence="9 10">FC18</strain>
    </source>
</reference>
<keyword evidence="5 7" id="KW-0472">Membrane</keyword>
<feature type="domain" description="MotA/TolQ/ExbB proton channel" evidence="8">
    <location>
        <begin position="117"/>
        <end position="216"/>
    </location>
</feature>
<dbReference type="GO" id="GO:0017038">
    <property type="term" value="P:protein import"/>
    <property type="evidence" value="ECO:0007669"/>
    <property type="project" value="TreeGrafter"/>
</dbReference>
<evidence type="ECO:0000259" key="8">
    <source>
        <dbReference type="Pfam" id="PF01618"/>
    </source>
</evidence>
<dbReference type="EMBL" id="CP042912">
    <property type="protein sequence ID" value="QEG24601.1"/>
    <property type="molecule type" value="Genomic_DNA"/>
</dbReference>
<evidence type="ECO:0000256" key="7">
    <source>
        <dbReference type="SAM" id="Phobius"/>
    </source>
</evidence>
<comment type="subcellular location">
    <subcellularLocation>
        <location evidence="1">Cell membrane</location>
        <topology evidence="1">Multi-pass membrane protein</topology>
    </subcellularLocation>
    <subcellularLocation>
        <location evidence="6">Membrane</location>
        <topology evidence="6">Multi-pass membrane protein</topology>
    </subcellularLocation>
</comment>
<dbReference type="RefSeq" id="WP_075083836.1">
    <property type="nucleotide sequence ID" value="NZ_CP042912.1"/>
</dbReference>
<proteinExistence type="inferred from homology"/>
<evidence type="ECO:0000256" key="6">
    <source>
        <dbReference type="RuleBase" id="RU004057"/>
    </source>
</evidence>
<keyword evidence="6" id="KW-0653">Protein transport</keyword>
<dbReference type="KEGG" id="mff:MFFC18_45220"/>
<evidence type="ECO:0000256" key="5">
    <source>
        <dbReference type="ARBA" id="ARBA00023136"/>
    </source>
</evidence>
<evidence type="ECO:0000313" key="10">
    <source>
        <dbReference type="Proteomes" id="UP000322214"/>
    </source>
</evidence>
<evidence type="ECO:0000256" key="1">
    <source>
        <dbReference type="ARBA" id="ARBA00004651"/>
    </source>
</evidence>
<dbReference type="InterPro" id="IPR050790">
    <property type="entry name" value="ExbB/TolQ_transport"/>
</dbReference>
<evidence type="ECO:0000313" key="9">
    <source>
        <dbReference type="EMBL" id="QEG24601.1"/>
    </source>
</evidence>
<dbReference type="STRING" id="980251.GCA_001642875_01047"/>
<keyword evidence="2" id="KW-1003">Cell membrane</keyword>
<feature type="transmembrane region" description="Helical" evidence="7">
    <location>
        <begin position="30"/>
        <end position="57"/>
    </location>
</feature>
<dbReference type="GO" id="GO:0005886">
    <property type="term" value="C:plasma membrane"/>
    <property type="evidence" value="ECO:0007669"/>
    <property type="project" value="UniProtKB-SubCell"/>
</dbReference>
<dbReference type="PANTHER" id="PTHR30625:SF17">
    <property type="entry name" value="TOLQ-RELATED"/>
    <property type="match status" value="1"/>
</dbReference>
<dbReference type="Proteomes" id="UP000322214">
    <property type="component" value="Chromosome"/>
</dbReference>
<keyword evidence="6" id="KW-0813">Transport</keyword>
<evidence type="ECO:0000256" key="3">
    <source>
        <dbReference type="ARBA" id="ARBA00022692"/>
    </source>
</evidence>
<sequence>MEPFGPINFYAAIPWLQESDVEAGKGFFEIIFSGGIVGILIIILLLTLSILSAYLVIDHLLTVRRKDLMPDGLGERVRQSLMGGNIADAQTACRENPSFLSFVLMHGISELEFGWNSVEKSVEEALAEQSARLFRKIEYLSVIGNIAPMVGLLGTVIGMIVAFQNVAATQGTASAPQLAEGIYQALVTTVGGLIVAIPSIGAFAVFRNRIDQLVAEAAFQAQHVFSPLRRKANKASKTNRPAQQ</sequence>
<gene>
    <name evidence="9" type="primary">exbB_4</name>
    <name evidence="9" type="ORF">MFFC18_45220</name>
</gene>
<organism evidence="9 10">
    <name type="scientific">Mariniblastus fucicola</name>
    <dbReference type="NCBI Taxonomy" id="980251"/>
    <lineage>
        <taxon>Bacteria</taxon>
        <taxon>Pseudomonadati</taxon>
        <taxon>Planctomycetota</taxon>
        <taxon>Planctomycetia</taxon>
        <taxon>Pirellulales</taxon>
        <taxon>Pirellulaceae</taxon>
        <taxon>Mariniblastus</taxon>
    </lineage>
</organism>
<dbReference type="AlphaFoldDB" id="A0A5B9PQ52"/>
<keyword evidence="4 7" id="KW-1133">Transmembrane helix</keyword>
<evidence type="ECO:0000256" key="4">
    <source>
        <dbReference type="ARBA" id="ARBA00022989"/>
    </source>
</evidence>
<dbReference type="PANTHER" id="PTHR30625">
    <property type="entry name" value="PROTEIN TOLQ"/>
    <property type="match status" value="1"/>
</dbReference>
<accession>A0A5B9PQ52</accession>
<dbReference type="Pfam" id="PF01618">
    <property type="entry name" value="MotA_ExbB"/>
    <property type="match status" value="1"/>
</dbReference>
<dbReference type="InterPro" id="IPR002898">
    <property type="entry name" value="MotA_ExbB_proton_chnl"/>
</dbReference>
<name>A0A5B9PQ52_9BACT</name>
<feature type="transmembrane region" description="Helical" evidence="7">
    <location>
        <begin position="139"/>
        <end position="162"/>
    </location>
</feature>